<dbReference type="RefSeq" id="WP_018382428.1">
    <property type="nucleotide sequence ID" value="NZ_LLZU01000039.1"/>
</dbReference>
<gene>
    <name evidence="2" type="ORF">AQ490_12185</name>
</gene>
<accession>A0A0T6LL63</accession>
<dbReference type="SUPFAM" id="SSF160631">
    <property type="entry name" value="SMI1/KNR4-like"/>
    <property type="match status" value="1"/>
</dbReference>
<dbReference type="Proteomes" id="UP000050867">
    <property type="component" value="Unassembled WGS sequence"/>
</dbReference>
<evidence type="ECO:0000313" key="2">
    <source>
        <dbReference type="EMBL" id="KRV46623.1"/>
    </source>
</evidence>
<proteinExistence type="predicted"/>
<feature type="compositionally biased region" description="Basic and acidic residues" evidence="1">
    <location>
        <begin position="82"/>
        <end position="92"/>
    </location>
</feature>
<dbReference type="EMBL" id="LLZU01000039">
    <property type="protein sequence ID" value="KRV46623.1"/>
    <property type="molecule type" value="Genomic_DNA"/>
</dbReference>
<protein>
    <recommendedName>
        <fullName evidence="4">Knr4/Smi1-like domain-containing protein</fullName>
    </recommendedName>
</protein>
<evidence type="ECO:0008006" key="4">
    <source>
        <dbReference type="Google" id="ProtNLM"/>
    </source>
</evidence>
<name>A0A0T6LL63_WENVI</name>
<evidence type="ECO:0000313" key="3">
    <source>
        <dbReference type="Proteomes" id="UP000050867"/>
    </source>
</evidence>
<comment type="caution">
    <text evidence="2">The sequence shown here is derived from an EMBL/GenBank/DDBJ whole genome shotgun (WGS) entry which is preliminary data.</text>
</comment>
<dbReference type="InterPro" id="IPR037883">
    <property type="entry name" value="Knr4/Smi1-like_sf"/>
</dbReference>
<dbReference type="Pfam" id="PF14568">
    <property type="entry name" value="SUKH_6"/>
    <property type="match status" value="1"/>
</dbReference>
<sequence>MSILDELAAMMPPSSQGGGPSVSWEEHEASWGVPFPSDYRAFIGSYGAGAIEGYLVILEPEPWEAQRIGDGMSPETENARNTWDREPAKDLSVDSPPALITWGVSASADILCWDASGAVPEEWPVLVRNRGSHEWRRYECGMVEFLRRTLQGELDSNPLGDLALWRNQRAKFLSREEEERLFGEGIDPWE</sequence>
<reference evidence="2 3" key="1">
    <citation type="submission" date="2015-10" db="EMBL/GenBank/DDBJ databases">
        <title>Draft genome sequence of pyrrolomycin-producing Streptomyces vitaminophilus.</title>
        <authorList>
            <person name="Graham D.E."/>
            <person name="Mahan K.M."/>
            <person name="Klingeman D.M."/>
            <person name="Hettich R.L."/>
            <person name="Parry R.J."/>
        </authorList>
    </citation>
    <scope>NUCLEOTIDE SEQUENCE [LARGE SCALE GENOMIC DNA]</scope>
    <source>
        <strain evidence="2 3">ATCC 31673</strain>
    </source>
</reference>
<feature type="region of interest" description="Disordered" evidence="1">
    <location>
        <begin position="67"/>
        <end position="92"/>
    </location>
</feature>
<dbReference type="Gene3D" id="3.40.1580.10">
    <property type="entry name" value="SMI1/KNR4-like"/>
    <property type="match status" value="1"/>
</dbReference>
<dbReference type="OrthoDB" id="5572373at2"/>
<dbReference type="STRING" id="76728.AQ490_12185"/>
<keyword evidence="3" id="KW-1185">Reference proteome</keyword>
<dbReference type="AlphaFoldDB" id="A0A0T6LL63"/>
<evidence type="ECO:0000256" key="1">
    <source>
        <dbReference type="SAM" id="MobiDB-lite"/>
    </source>
</evidence>
<organism evidence="2 3">
    <name type="scientific">Wenjunlia vitaminophila</name>
    <name type="common">Streptomyces vitaminophilus</name>
    <dbReference type="NCBI Taxonomy" id="76728"/>
    <lineage>
        <taxon>Bacteria</taxon>
        <taxon>Bacillati</taxon>
        <taxon>Actinomycetota</taxon>
        <taxon>Actinomycetes</taxon>
        <taxon>Kitasatosporales</taxon>
        <taxon>Streptomycetaceae</taxon>
        <taxon>Wenjunlia</taxon>
    </lineage>
</organism>